<evidence type="ECO:0000313" key="3">
    <source>
        <dbReference type="Proteomes" id="UP000180036"/>
    </source>
</evidence>
<organism evidence="2 3">
    <name type="scientific">Bacillus amyloliquefaciens</name>
    <name type="common">Bacillus velezensis</name>
    <dbReference type="NCBI Taxonomy" id="1390"/>
    <lineage>
        <taxon>Bacteria</taxon>
        <taxon>Bacillati</taxon>
        <taxon>Bacillota</taxon>
        <taxon>Bacilli</taxon>
        <taxon>Bacillales</taxon>
        <taxon>Bacillaceae</taxon>
        <taxon>Bacillus</taxon>
        <taxon>Bacillus amyloliquefaciens group</taxon>
    </lineage>
</organism>
<feature type="transmembrane region" description="Helical" evidence="1">
    <location>
        <begin position="119"/>
        <end position="141"/>
    </location>
</feature>
<keyword evidence="1" id="KW-0472">Membrane</keyword>
<dbReference type="Proteomes" id="UP000180036">
    <property type="component" value="Unassembled WGS sequence"/>
</dbReference>
<keyword evidence="1" id="KW-1133">Transmembrane helix</keyword>
<evidence type="ECO:0000256" key="1">
    <source>
        <dbReference type="SAM" id="Phobius"/>
    </source>
</evidence>
<proteinExistence type="predicted"/>
<feature type="transmembrane region" description="Helical" evidence="1">
    <location>
        <begin position="80"/>
        <end position="99"/>
    </location>
</feature>
<gene>
    <name evidence="2" type="ORF">BKP66_11725</name>
</gene>
<name>A0AAP7N563_BACAM</name>
<accession>A0AAP7N563</accession>
<comment type="caution">
    <text evidence="2">The sequence shown here is derived from an EMBL/GenBank/DDBJ whole genome shotgun (WGS) entry which is preliminary data.</text>
</comment>
<protein>
    <submittedName>
        <fullName evidence="2">Uncharacterized protein</fullName>
    </submittedName>
</protein>
<evidence type="ECO:0000313" key="2">
    <source>
        <dbReference type="EMBL" id="OIK20296.1"/>
    </source>
</evidence>
<dbReference type="EMBL" id="MOEA01000003">
    <property type="protein sequence ID" value="OIK20296.1"/>
    <property type="molecule type" value="Genomic_DNA"/>
</dbReference>
<sequence>MKWSMISKHIFFWRRKIEYKKAKSVTVYLQKNYGKAYKKNNGKQDKFKQKVTNDHSLDQLIEMSNRLKANRKVEGDTRSLISIPFTILLSVCTVTVTISKAMIDSITKDTTVVMISPDLYSVLVYAICTFFILIFAFYQVIESTTRGRSAKFNLIEVLIDECIEKKKKHSKELAALNEKEYGFMDLNNYSDIKIHEVCETSKKIIIIKK</sequence>
<dbReference type="RefSeq" id="WP_071347896.1">
    <property type="nucleotide sequence ID" value="NZ_MOEA01000003.1"/>
</dbReference>
<dbReference type="AlphaFoldDB" id="A0AAP7N563"/>
<keyword evidence="1" id="KW-0812">Transmembrane</keyword>
<reference evidence="2 3" key="1">
    <citation type="submission" date="2016-10" db="EMBL/GenBank/DDBJ databases">
        <authorList>
            <person name="Marach S."/>
            <person name="Prathuangwong S."/>
            <person name="Takikawa Y."/>
            <person name="Dohra H."/>
        </authorList>
    </citation>
    <scope>NUCLEOTIDE SEQUENCE [LARGE SCALE GENOMIC DNA]</scope>
    <source>
        <strain evidence="2 3">K2</strain>
    </source>
</reference>